<proteinExistence type="inferred from homology"/>
<feature type="binding site" evidence="9">
    <location>
        <begin position="175"/>
        <end position="176"/>
    </location>
    <ligand>
        <name>ATP</name>
        <dbReference type="ChEBI" id="CHEBI:30616"/>
    </ligand>
</feature>
<dbReference type="PANTHER" id="PTHR43210:SF2">
    <property type="entry name" value="ATP-DEPENDENT DETHIOBIOTIN SYNTHETASE BIOD 2"/>
    <property type="match status" value="1"/>
</dbReference>
<reference evidence="10 11" key="1">
    <citation type="submission" date="2015-08" db="EMBL/GenBank/DDBJ databases">
        <title>Draft genome sequence of cellulolytic and xylanolytic Paenibacillus sp. A59, isolated from a decaying forest soil from Patagonia, Argentina.</title>
        <authorList>
            <person name="Ghio S."/>
            <person name="Caceres A.M."/>
            <person name="Talia P."/>
            <person name="Grasso D."/>
            <person name="Campos E."/>
        </authorList>
    </citation>
    <scope>NUCLEOTIDE SEQUENCE [LARGE SCALE GENOMIC DNA]</scope>
    <source>
        <strain evidence="10 11">A59</strain>
    </source>
</reference>
<dbReference type="Pfam" id="PF13500">
    <property type="entry name" value="AAA_26"/>
    <property type="match status" value="1"/>
</dbReference>
<keyword evidence="2 9" id="KW-0436">Ligase</keyword>
<keyword evidence="3 9" id="KW-0479">Metal-binding</keyword>
<feature type="binding site" evidence="9">
    <location>
        <begin position="15"/>
        <end position="20"/>
    </location>
    <ligand>
        <name>ATP</name>
        <dbReference type="ChEBI" id="CHEBI:30616"/>
    </ligand>
</feature>
<feature type="binding site" evidence="9">
    <location>
        <begin position="115"/>
        <end position="118"/>
    </location>
    <ligand>
        <name>ATP</name>
        <dbReference type="ChEBI" id="CHEBI:30616"/>
    </ligand>
</feature>
<feature type="binding site" evidence="9">
    <location>
        <position position="54"/>
    </location>
    <ligand>
        <name>Mg(2+)</name>
        <dbReference type="ChEBI" id="CHEBI:18420"/>
    </ligand>
</feature>
<feature type="binding site" evidence="9">
    <location>
        <position position="115"/>
    </location>
    <ligand>
        <name>Mg(2+)</name>
        <dbReference type="ChEBI" id="CHEBI:18420"/>
    </ligand>
</feature>
<dbReference type="InterPro" id="IPR004472">
    <property type="entry name" value="DTB_synth_BioD"/>
</dbReference>
<evidence type="ECO:0000256" key="8">
    <source>
        <dbReference type="ARBA" id="ARBA00047386"/>
    </source>
</evidence>
<dbReference type="HAMAP" id="MF_00336">
    <property type="entry name" value="BioD"/>
    <property type="match status" value="1"/>
</dbReference>
<name>A0A0M9BNZ5_9BACL</name>
<dbReference type="NCBIfam" id="TIGR00347">
    <property type="entry name" value="bioD"/>
    <property type="match status" value="1"/>
</dbReference>
<dbReference type="AlphaFoldDB" id="A0A0M9BNZ5"/>
<dbReference type="EC" id="6.3.3.3" evidence="9"/>
<feature type="binding site" evidence="9">
    <location>
        <position position="54"/>
    </location>
    <ligand>
        <name>ATP</name>
        <dbReference type="ChEBI" id="CHEBI:30616"/>
    </ligand>
</feature>
<dbReference type="Proteomes" id="UP000037688">
    <property type="component" value="Unassembled WGS sequence"/>
</dbReference>
<comment type="pathway">
    <text evidence="9">Cofactor biosynthesis; biotin biosynthesis; biotin from 7,8-diaminononanoate: step 1/2.</text>
</comment>
<evidence type="ECO:0000256" key="7">
    <source>
        <dbReference type="ARBA" id="ARBA00022842"/>
    </source>
</evidence>
<dbReference type="GO" id="GO:0004141">
    <property type="term" value="F:dethiobiotin synthase activity"/>
    <property type="evidence" value="ECO:0007669"/>
    <property type="project" value="UniProtKB-UniRule"/>
</dbReference>
<dbReference type="Gene3D" id="3.40.50.300">
    <property type="entry name" value="P-loop containing nucleotide triphosphate hydrolases"/>
    <property type="match status" value="1"/>
</dbReference>
<comment type="catalytic activity">
    <reaction evidence="9">
        <text>(7R,8S)-7,8-diammoniononanoate + CO2 + ATP = (4R,5S)-dethiobiotin + ADP + phosphate + 3 H(+)</text>
        <dbReference type="Rhea" id="RHEA:15805"/>
        <dbReference type="ChEBI" id="CHEBI:15378"/>
        <dbReference type="ChEBI" id="CHEBI:16526"/>
        <dbReference type="ChEBI" id="CHEBI:30616"/>
        <dbReference type="ChEBI" id="CHEBI:43474"/>
        <dbReference type="ChEBI" id="CHEBI:149469"/>
        <dbReference type="ChEBI" id="CHEBI:149473"/>
        <dbReference type="ChEBI" id="CHEBI:456216"/>
        <dbReference type="EC" id="6.3.3.3"/>
    </reaction>
</comment>
<comment type="cofactor">
    <cofactor evidence="9">
        <name>Mg(2+)</name>
        <dbReference type="ChEBI" id="CHEBI:18420"/>
    </cofactor>
</comment>
<feature type="active site" evidence="9">
    <location>
        <position position="40"/>
    </location>
</feature>
<evidence type="ECO:0000313" key="11">
    <source>
        <dbReference type="Proteomes" id="UP000037688"/>
    </source>
</evidence>
<keyword evidence="1 9" id="KW-0963">Cytoplasm</keyword>
<dbReference type="PIRSF" id="PIRSF006755">
    <property type="entry name" value="DTB_synth"/>
    <property type="match status" value="1"/>
</dbReference>
<evidence type="ECO:0000256" key="9">
    <source>
        <dbReference type="HAMAP-Rule" id="MF_00336"/>
    </source>
</evidence>
<dbReference type="SUPFAM" id="SSF52540">
    <property type="entry name" value="P-loop containing nucleoside triphosphate hydrolases"/>
    <property type="match status" value="1"/>
</dbReference>
<dbReference type="InterPro" id="IPR027417">
    <property type="entry name" value="P-loop_NTPase"/>
</dbReference>
<dbReference type="EMBL" id="LITU01000056">
    <property type="protein sequence ID" value="KOY16073.1"/>
    <property type="molecule type" value="Genomic_DNA"/>
</dbReference>
<dbReference type="RefSeq" id="WP_053781166.1">
    <property type="nucleotide sequence ID" value="NZ_LITU01000056.1"/>
</dbReference>
<evidence type="ECO:0000256" key="6">
    <source>
        <dbReference type="ARBA" id="ARBA00022840"/>
    </source>
</evidence>
<feature type="binding site" evidence="9">
    <location>
        <position position="19"/>
    </location>
    <ligand>
        <name>Mg(2+)</name>
        <dbReference type="ChEBI" id="CHEBI:18420"/>
    </ligand>
</feature>
<organism evidence="10 11">
    <name type="scientific">Paenibacillus xylanivorans</name>
    <dbReference type="NCBI Taxonomy" id="1705561"/>
    <lineage>
        <taxon>Bacteria</taxon>
        <taxon>Bacillati</taxon>
        <taxon>Bacillota</taxon>
        <taxon>Bacilli</taxon>
        <taxon>Bacillales</taxon>
        <taxon>Paenibacillaceae</taxon>
        <taxon>Paenibacillus</taxon>
    </lineage>
</organism>
<dbReference type="GO" id="GO:0005524">
    <property type="term" value="F:ATP binding"/>
    <property type="evidence" value="ECO:0007669"/>
    <property type="project" value="UniProtKB-UniRule"/>
</dbReference>
<dbReference type="PANTHER" id="PTHR43210">
    <property type="entry name" value="DETHIOBIOTIN SYNTHETASE"/>
    <property type="match status" value="1"/>
</dbReference>
<comment type="subcellular location">
    <subcellularLocation>
        <location evidence="9">Cytoplasm</location>
    </subcellularLocation>
</comment>
<keyword evidence="7 9" id="KW-0460">Magnesium</keyword>
<keyword evidence="6 9" id="KW-0067">ATP-binding</keyword>
<keyword evidence="5 9" id="KW-0093">Biotin biosynthesis</keyword>
<evidence type="ECO:0000256" key="4">
    <source>
        <dbReference type="ARBA" id="ARBA00022741"/>
    </source>
</evidence>
<comment type="subunit">
    <text evidence="9">Homodimer.</text>
</comment>
<evidence type="ECO:0000313" key="10">
    <source>
        <dbReference type="EMBL" id="KOY16073.1"/>
    </source>
</evidence>
<comment type="caution">
    <text evidence="10">The sequence shown here is derived from an EMBL/GenBank/DDBJ whole genome shotgun (WGS) entry which is preliminary data.</text>
</comment>
<dbReference type="GO" id="GO:0009102">
    <property type="term" value="P:biotin biosynthetic process"/>
    <property type="evidence" value="ECO:0007669"/>
    <property type="project" value="UniProtKB-UniRule"/>
</dbReference>
<evidence type="ECO:0000256" key="3">
    <source>
        <dbReference type="ARBA" id="ARBA00022723"/>
    </source>
</evidence>
<accession>A0A0M9BNZ5</accession>
<dbReference type="CDD" id="cd03109">
    <property type="entry name" value="DTBS"/>
    <property type="match status" value="1"/>
</dbReference>
<sequence>MNVIRGLFVTGTDTDVGKTIVTGGLAAALRAENLNVGVWKPVQSGTLLGSGETDAERLLQYTGIHERAEDVAPFTFQAPLTPMLAAKQDGVDITLQEIISAGQPLINRYESVLIEGAGGVAVPLTEDSLVVDLISELRTPALIVARTGLGTINHTLLTVSYLQQHEIPIVGFILNDGESDEIYNDSSIATNAELIERYCGISFLGRIPRFMDEINTELLIQVIREKIHLAPIRQALTVQSMEDE</sequence>
<keyword evidence="11" id="KW-1185">Reference proteome</keyword>
<evidence type="ECO:0000256" key="5">
    <source>
        <dbReference type="ARBA" id="ARBA00022756"/>
    </source>
</evidence>
<dbReference type="GO" id="GO:0000287">
    <property type="term" value="F:magnesium ion binding"/>
    <property type="evidence" value="ECO:0007669"/>
    <property type="project" value="UniProtKB-UniRule"/>
</dbReference>
<evidence type="ECO:0000256" key="2">
    <source>
        <dbReference type="ARBA" id="ARBA00022598"/>
    </source>
</evidence>
<comment type="caution">
    <text evidence="9">Lacks conserved residue(s) required for the propagation of feature annotation.</text>
</comment>
<comment type="function">
    <text evidence="9">Catalyzes a mechanistically unusual reaction, the ATP-dependent insertion of CO2 between the N7 and N8 nitrogen atoms of 7,8-diaminopelargonic acid (DAPA, also called 7,8-diammoniononanoate) to form a ureido ring.</text>
</comment>
<dbReference type="OrthoDB" id="9802097at2"/>
<dbReference type="PATRIC" id="fig|1705561.3.peg.2453"/>
<evidence type="ECO:0000256" key="1">
    <source>
        <dbReference type="ARBA" id="ARBA00022490"/>
    </source>
</evidence>
<feature type="binding site" evidence="9">
    <location>
        <position position="44"/>
    </location>
    <ligand>
        <name>substrate</name>
    </ligand>
</feature>
<keyword evidence="4 9" id="KW-0547">Nucleotide-binding</keyword>
<comment type="catalytic activity">
    <reaction evidence="8">
        <text>(7R,8S)-8-amino-7-(carboxyamino)nonanoate + ATP = (4R,5S)-dethiobiotin + ADP + phosphate + H(+)</text>
        <dbReference type="Rhea" id="RHEA:63684"/>
        <dbReference type="ChEBI" id="CHEBI:15378"/>
        <dbReference type="ChEBI" id="CHEBI:30616"/>
        <dbReference type="ChEBI" id="CHEBI:43474"/>
        <dbReference type="ChEBI" id="CHEBI:149470"/>
        <dbReference type="ChEBI" id="CHEBI:149473"/>
        <dbReference type="ChEBI" id="CHEBI:456216"/>
    </reaction>
</comment>
<dbReference type="UniPathway" id="UPA00078">
    <property type="reaction ID" value="UER00161"/>
</dbReference>
<comment type="similarity">
    <text evidence="9">Belongs to the dethiobiotin synthetase family.</text>
</comment>
<dbReference type="GO" id="GO:0005829">
    <property type="term" value="C:cytosol"/>
    <property type="evidence" value="ECO:0007669"/>
    <property type="project" value="TreeGrafter"/>
</dbReference>
<gene>
    <name evidence="9" type="primary">bioD</name>
    <name evidence="10" type="ORF">AMS66_12755</name>
</gene>
<protein>
    <recommendedName>
        <fullName evidence="9">ATP-dependent dethiobiotin synthetase BioD</fullName>
        <ecNumber evidence="9">6.3.3.3</ecNumber>
    </recommendedName>
    <alternativeName>
        <fullName evidence="9">DTB synthetase</fullName>
        <shortName evidence="9">DTBS</shortName>
    </alternativeName>
    <alternativeName>
        <fullName evidence="9">Dethiobiotin synthase</fullName>
    </alternativeName>
</protein>